<dbReference type="SUPFAM" id="SSF56784">
    <property type="entry name" value="HAD-like"/>
    <property type="match status" value="1"/>
</dbReference>
<dbReference type="Proteomes" id="UP000261500">
    <property type="component" value="Unplaced"/>
</dbReference>
<evidence type="ECO:0000256" key="1">
    <source>
        <dbReference type="ARBA" id="ARBA00014187"/>
    </source>
</evidence>
<proteinExistence type="predicted"/>
<dbReference type="Pfam" id="PF03031">
    <property type="entry name" value="NIF"/>
    <property type="match status" value="1"/>
</dbReference>
<evidence type="ECO:0000313" key="4">
    <source>
        <dbReference type="Ensembl" id="ENSPLAP00000005673.1"/>
    </source>
</evidence>
<protein>
    <recommendedName>
        <fullName evidence="1">Ubiquitin-like domain-containing CTD phosphatase 1</fullName>
    </recommendedName>
</protein>
<dbReference type="GO" id="GO:0090364">
    <property type="term" value="P:regulation of proteasome assembly"/>
    <property type="evidence" value="ECO:0007669"/>
    <property type="project" value="InterPro"/>
</dbReference>
<sequence length="274" mass="31731">MSVSVIIKWGGQEYSISSLSEEDTVMDLKQSIKSLTGVLPERQKLLGLKIKGKPAEDEVKLGSLKLKPNTKIMMMGTREESLEDVLAPPPDNDDVVNDFDIEEEVIEVQNREENLAKIARRVKDYKVEELNPPREGKRLLVLDVDYTLFDHKSCAETGQELMRPFLHEFLTSAYEDYDIVIWCKYRLHSLELGVTENPSYKITFMLDSGAMITVHTPKRGVVEIRPFMKAHLNREKDRELSKLAQYLKEIAKLEDFSGLNHKHWERYLSKRQQH</sequence>
<dbReference type="GeneTree" id="ENSGT00390000010107"/>
<dbReference type="Gene3D" id="3.10.20.90">
    <property type="entry name" value="Phosphatidylinositol 3-kinase Catalytic Subunit, Chain A, domain 1"/>
    <property type="match status" value="1"/>
</dbReference>
<accession>A0A3B3TYI1</accession>
<dbReference type="AlphaFoldDB" id="A0A3B3TYI1"/>
<evidence type="ECO:0000259" key="3">
    <source>
        <dbReference type="PROSITE" id="PS50969"/>
    </source>
</evidence>
<evidence type="ECO:0000313" key="5">
    <source>
        <dbReference type="Proteomes" id="UP000261500"/>
    </source>
</evidence>
<dbReference type="PROSITE" id="PS50053">
    <property type="entry name" value="UBIQUITIN_2"/>
    <property type="match status" value="1"/>
</dbReference>
<dbReference type="Gene3D" id="3.40.50.1000">
    <property type="entry name" value="HAD superfamily/HAD-like"/>
    <property type="match status" value="2"/>
</dbReference>
<dbReference type="PROSITE" id="PS50969">
    <property type="entry name" value="FCP1"/>
    <property type="match status" value="1"/>
</dbReference>
<keyword evidence="5" id="KW-1185">Reference proteome</keyword>
<reference evidence="4" key="1">
    <citation type="submission" date="2025-08" db="UniProtKB">
        <authorList>
            <consortium name="Ensembl"/>
        </authorList>
    </citation>
    <scope>IDENTIFICATION</scope>
</reference>
<dbReference type="SMART" id="SM00577">
    <property type="entry name" value="CPDc"/>
    <property type="match status" value="1"/>
</dbReference>
<reference evidence="4" key="2">
    <citation type="submission" date="2025-09" db="UniProtKB">
        <authorList>
            <consortium name="Ensembl"/>
        </authorList>
    </citation>
    <scope>IDENTIFICATION</scope>
</reference>
<dbReference type="InterPro" id="IPR004274">
    <property type="entry name" value="FCP1_dom"/>
</dbReference>
<feature type="domain" description="FCP1 homology" evidence="3">
    <location>
        <begin position="133"/>
        <end position="274"/>
    </location>
</feature>
<organism evidence="4 5">
    <name type="scientific">Poecilia latipinna</name>
    <name type="common">sailfin molly</name>
    <dbReference type="NCBI Taxonomy" id="48699"/>
    <lineage>
        <taxon>Eukaryota</taxon>
        <taxon>Metazoa</taxon>
        <taxon>Chordata</taxon>
        <taxon>Craniata</taxon>
        <taxon>Vertebrata</taxon>
        <taxon>Euteleostomi</taxon>
        <taxon>Actinopterygii</taxon>
        <taxon>Neopterygii</taxon>
        <taxon>Teleostei</taxon>
        <taxon>Neoteleostei</taxon>
        <taxon>Acanthomorphata</taxon>
        <taxon>Ovalentaria</taxon>
        <taxon>Atherinomorphae</taxon>
        <taxon>Cyprinodontiformes</taxon>
        <taxon>Poeciliidae</taxon>
        <taxon>Poeciliinae</taxon>
        <taxon>Poecilia</taxon>
    </lineage>
</organism>
<dbReference type="InterPro" id="IPR051658">
    <property type="entry name" value="UBLCP1"/>
</dbReference>
<dbReference type="SUPFAM" id="SSF54236">
    <property type="entry name" value="Ubiquitin-like"/>
    <property type="match status" value="1"/>
</dbReference>
<dbReference type="Pfam" id="PF00240">
    <property type="entry name" value="ubiquitin"/>
    <property type="match status" value="1"/>
</dbReference>
<evidence type="ECO:0000259" key="2">
    <source>
        <dbReference type="PROSITE" id="PS50053"/>
    </source>
</evidence>
<dbReference type="GO" id="GO:0004722">
    <property type="term" value="F:protein serine/threonine phosphatase activity"/>
    <property type="evidence" value="ECO:0007669"/>
    <property type="project" value="TreeGrafter"/>
</dbReference>
<dbReference type="InterPro" id="IPR036412">
    <property type="entry name" value="HAD-like_sf"/>
</dbReference>
<dbReference type="InterPro" id="IPR029071">
    <property type="entry name" value="Ubiquitin-like_domsf"/>
</dbReference>
<dbReference type="GO" id="GO:0005634">
    <property type="term" value="C:nucleus"/>
    <property type="evidence" value="ECO:0007669"/>
    <property type="project" value="TreeGrafter"/>
</dbReference>
<dbReference type="InterPro" id="IPR023214">
    <property type="entry name" value="HAD_sf"/>
</dbReference>
<dbReference type="InterPro" id="IPR000626">
    <property type="entry name" value="Ubiquitin-like_dom"/>
</dbReference>
<dbReference type="PANTHER" id="PTHR48493">
    <property type="entry name" value="UBIQUITIN-LIKE DOMAIN-CONTAINING CTD PHOSPHATASE 1"/>
    <property type="match status" value="1"/>
</dbReference>
<dbReference type="FunFam" id="3.10.20.90:FF:000060">
    <property type="entry name" value="ubiquitin-like domain-containing CTD phosphatase 1"/>
    <property type="match status" value="1"/>
</dbReference>
<feature type="domain" description="Ubiquitin-like" evidence="2">
    <location>
        <begin position="3"/>
        <end position="81"/>
    </location>
</feature>
<dbReference type="Ensembl" id="ENSPLAT00000007571.1">
    <property type="protein sequence ID" value="ENSPLAP00000005673.1"/>
    <property type="gene ID" value="ENSPLAG00000007624.1"/>
</dbReference>
<name>A0A3B3TYI1_9TELE</name>
<dbReference type="PANTHER" id="PTHR48493:SF1">
    <property type="entry name" value="UBIQUITIN-LIKE DOMAIN-CONTAINING CTD PHOSPHATASE 1"/>
    <property type="match status" value="1"/>
</dbReference>
<dbReference type="CDD" id="cd01813">
    <property type="entry name" value="Ubl_UBLCP1"/>
    <property type="match status" value="1"/>
</dbReference>
<dbReference type="SMART" id="SM00213">
    <property type="entry name" value="UBQ"/>
    <property type="match status" value="1"/>
</dbReference>